<evidence type="ECO:0000313" key="1">
    <source>
        <dbReference type="EMBL" id="KKO00123.1"/>
    </source>
</evidence>
<name>A0A0F9VJV4_9ZZZZ</name>
<gene>
    <name evidence="1" type="ORF">LCGC14_0128890</name>
</gene>
<dbReference type="EMBL" id="LAZR01000042">
    <property type="protein sequence ID" value="KKO00123.1"/>
    <property type="molecule type" value="Genomic_DNA"/>
</dbReference>
<evidence type="ECO:0008006" key="2">
    <source>
        <dbReference type="Google" id="ProtNLM"/>
    </source>
</evidence>
<accession>A0A0F9VJV4</accession>
<sequence>MVCMTITNITAQESGINFEVNLGTTPTSPLKLFHNSLKDQVDFENFKTTDNFYYNYGFSVGFSVENIKSSFFYANRVSGAKSSVADYSGHFRLTNELKGSTIGYRYYLNLVSNEKSHLYAQFKGLVTFSSFNITSDLTTSGTNQFDSLDFKSIDYGLGGGLLYEYPLGFLVLRAYIDLDLYYGGRIKLKEDNPDGGYLLNENGDKLTTGWSGLTVGMGFTIPM</sequence>
<proteinExistence type="predicted"/>
<dbReference type="AlphaFoldDB" id="A0A0F9VJV4"/>
<comment type="caution">
    <text evidence="1">The sequence shown here is derived from an EMBL/GenBank/DDBJ whole genome shotgun (WGS) entry which is preliminary data.</text>
</comment>
<protein>
    <recommendedName>
        <fullName evidence="2">Outer membrane protein beta-barrel domain-containing protein</fullName>
    </recommendedName>
</protein>
<reference evidence="1" key="1">
    <citation type="journal article" date="2015" name="Nature">
        <title>Complex archaea that bridge the gap between prokaryotes and eukaryotes.</title>
        <authorList>
            <person name="Spang A."/>
            <person name="Saw J.H."/>
            <person name="Jorgensen S.L."/>
            <person name="Zaremba-Niedzwiedzka K."/>
            <person name="Martijn J."/>
            <person name="Lind A.E."/>
            <person name="van Eijk R."/>
            <person name="Schleper C."/>
            <person name="Guy L."/>
            <person name="Ettema T.J."/>
        </authorList>
    </citation>
    <scope>NUCLEOTIDE SEQUENCE</scope>
</reference>
<organism evidence="1">
    <name type="scientific">marine sediment metagenome</name>
    <dbReference type="NCBI Taxonomy" id="412755"/>
    <lineage>
        <taxon>unclassified sequences</taxon>
        <taxon>metagenomes</taxon>
        <taxon>ecological metagenomes</taxon>
    </lineage>
</organism>